<evidence type="ECO:0000256" key="1">
    <source>
        <dbReference type="SAM" id="MobiDB-lite"/>
    </source>
</evidence>
<reference evidence="2" key="1">
    <citation type="journal article" date="2022" name="bioRxiv">
        <title>Sequencing and chromosome-scale assembly of the giantPleurodeles waltlgenome.</title>
        <authorList>
            <person name="Brown T."/>
            <person name="Elewa A."/>
            <person name="Iarovenko S."/>
            <person name="Subramanian E."/>
            <person name="Araus A.J."/>
            <person name="Petzold A."/>
            <person name="Susuki M."/>
            <person name="Suzuki K.-i.T."/>
            <person name="Hayashi T."/>
            <person name="Toyoda A."/>
            <person name="Oliveira C."/>
            <person name="Osipova E."/>
            <person name="Leigh N.D."/>
            <person name="Simon A."/>
            <person name="Yun M.H."/>
        </authorList>
    </citation>
    <scope>NUCLEOTIDE SEQUENCE</scope>
    <source>
        <strain evidence="2">20211129_DDA</strain>
        <tissue evidence="2">Liver</tissue>
    </source>
</reference>
<dbReference type="InterPro" id="IPR043502">
    <property type="entry name" value="DNA/RNA_pol_sf"/>
</dbReference>
<dbReference type="EMBL" id="JANPWB010000003">
    <property type="protein sequence ID" value="KAJ1200289.1"/>
    <property type="molecule type" value="Genomic_DNA"/>
</dbReference>
<name>A0AAV7VJS4_PLEWA</name>
<dbReference type="PANTHER" id="PTHR33050">
    <property type="entry name" value="REVERSE TRANSCRIPTASE DOMAIN-CONTAINING PROTEIN"/>
    <property type="match status" value="1"/>
</dbReference>
<evidence type="ECO:0000313" key="3">
    <source>
        <dbReference type="Proteomes" id="UP001066276"/>
    </source>
</evidence>
<dbReference type="AlphaFoldDB" id="A0AAV7VJS4"/>
<dbReference type="PANTHER" id="PTHR33050:SF8">
    <property type="entry name" value="REVERSE TRANSCRIPTASE DOMAIN-CONTAINING PROTEIN"/>
    <property type="match status" value="1"/>
</dbReference>
<evidence type="ECO:0008006" key="4">
    <source>
        <dbReference type="Google" id="ProtNLM"/>
    </source>
</evidence>
<proteinExistence type="predicted"/>
<protein>
    <recommendedName>
        <fullName evidence="4">Reverse transcriptase domain-containing protein</fullName>
    </recommendedName>
</protein>
<dbReference type="SUPFAM" id="SSF56672">
    <property type="entry name" value="DNA/RNA polymerases"/>
    <property type="match status" value="1"/>
</dbReference>
<evidence type="ECO:0000313" key="2">
    <source>
        <dbReference type="EMBL" id="KAJ1200289.1"/>
    </source>
</evidence>
<dbReference type="InterPro" id="IPR052055">
    <property type="entry name" value="Hepadnavirus_pol/RT"/>
</dbReference>
<organism evidence="2 3">
    <name type="scientific">Pleurodeles waltl</name>
    <name type="common">Iberian ribbed newt</name>
    <dbReference type="NCBI Taxonomy" id="8319"/>
    <lineage>
        <taxon>Eukaryota</taxon>
        <taxon>Metazoa</taxon>
        <taxon>Chordata</taxon>
        <taxon>Craniata</taxon>
        <taxon>Vertebrata</taxon>
        <taxon>Euteleostomi</taxon>
        <taxon>Amphibia</taxon>
        <taxon>Batrachia</taxon>
        <taxon>Caudata</taxon>
        <taxon>Salamandroidea</taxon>
        <taxon>Salamandridae</taxon>
        <taxon>Pleurodelinae</taxon>
        <taxon>Pleurodeles</taxon>
    </lineage>
</organism>
<sequence>MSMGGRGKEARPHGRRSSARAPQGRLRAPRPGSRSSPLNAGVIRQASRHHEPTPLVCPGPLVLWSHSPATILARGVSDRIVQNQGQEGSETPLPVGHEVVFASVDDSIRLVRKCGRGSELAKCDIKAAFRFLPIHPEDFPVLGMQLDGAICVESVLPRGCAISCALFEAFRTFLQRVVMKVRGHRAVSHYLDVGEAESGTCDRALRCFEWMVLDMGVPLAPEKTEALVLH</sequence>
<comment type="caution">
    <text evidence="2">The sequence shown here is derived from an EMBL/GenBank/DDBJ whole genome shotgun (WGS) entry which is preliminary data.</text>
</comment>
<keyword evidence="3" id="KW-1185">Reference proteome</keyword>
<gene>
    <name evidence="2" type="ORF">NDU88_004113</name>
</gene>
<feature type="compositionally biased region" description="Basic and acidic residues" evidence="1">
    <location>
        <begin position="1"/>
        <end position="12"/>
    </location>
</feature>
<feature type="region of interest" description="Disordered" evidence="1">
    <location>
        <begin position="1"/>
        <end position="38"/>
    </location>
</feature>
<dbReference type="Proteomes" id="UP001066276">
    <property type="component" value="Chromosome 2_1"/>
</dbReference>
<accession>A0AAV7VJS4</accession>